<proteinExistence type="predicted"/>
<dbReference type="EMBL" id="BGZK01001165">
    <property type="protein sequence ID" value="GBP73195.1"/>
    <property type="molecule type" value="Genomic_DNA"/>
</dbReference>
<dbReference type="PANTHER" id="PTHR33481:SF1">
    <property type="entry name" value="ENDONUCLEASE_EXONUCLEASE_PHOSPHATASE DOMAIN-CONTAINING PROTEIN-RELATED"/>
    <property type="match status" value="1"/>
</dbReference>
<gene>
    <name evidence="3" type="ORF">EVAR_54929_1</name>
</gene>
<dbReference type="Proteomes" id="UP000299102">
    <property type="component" value="Unassembled WGS sequence"/>
</dbReference>
<evidence type="ECO:0000259" key="2">
    <source>
        <dbReference type="Pfam" id="PF00078"/>
    </source>
</evidence>
<comment type="caution">
    <text evidence="3">The sequence shown here is derived from an EMBL/GenBank/DDBJ whole genome shotgun (WGS) entry which is preliminary data.</text>
</comment>
<organism evidence="3 4">
    <name type="scientific">Eumeta variegata</name>
    <name type="common">Bagworm moth</name>
    <name type="synonym">Eumeta japonica</name>
    <dbReference type="NCBI Taxonomy" id="151549"/>
    <lineage>
        <taxon>Eukaryota</taxon>
        <taxon>Metazoa</taxon>
        <taxon>Ecdysozoa</taxon>
        <taxon>Arthropoda</taxon>
        <taxon>Hexapoda</taxon>
        <taxon>Insecta</taxon>
        <taxon>Pterygota</taxon>
        <taxon>Neoptera</taxon>
        <taxon>Endopterygota</taxon>
        <taxon>Lepidoptera</taxon>
        <taxon>Glossata</taxon>
        <taxon>Ditrysia</taxon>
        <taxon>Tineoidea</taxon>
        <taxon>Psychidae</taxon>
        <taxon>Oiketicinae</taxon>
        <taxon>Eumeta</taxon>
    </lineage>
</organism>
<evidence type="ECO:0000313" key="4">
    <source>
        <dbReference type="Proteomes" id="UP000299102"/>
    </source>
</evidence>
<dbReference type="AlphaFoldDB" id="A0A4C1YFS5"/>
<accession>A0A4C1YFS5</accession>
<feature type="domain" description="Reverse transcriptase" evidence="2">
    <location>
        <begin position="220"/>
        <end position="313"/>
    </location>
</feature>
<keyword evidence="4" id="KW-1185">Reference proteome</keyword>
<evidence type="ECO:0000256" key="1">
    <source>
        <dbReference type="SAM" id="MobiDB-lite"/>
    </source>
</evidence>
<protein>
    <submittedName>
        <fullName evidence="3">Retrovirus-related Pol polyprotein from type-1 retrotransposable element R1</fullName>
    </submittedName>
</protein>
<dbReference type="OrthoDB" id="411823at2759"/>
<feature type="compositionally biased region" description="Basic and acidic residues" evidence="1">
    <location>
        <begin position="23"/>
        <end position="42"/>
    </location>
</feature>
<dbReference type="PANTHER" id="PTHR33481">
    <property type="entry name" value="REVERSE TRANSCRIPTASE"/>
    <property type="match status" value="1"/>
</dbReference>
<name>A0A4C1YFS5_EUMVA</name>
<reference evidence="3 4" key="1">
    <citation type="journal article" date="2019" name="Commun. Biol.">
        <title>The bagworm genome reveals a unique fibroin gene that provides high tensile strength.</title>
        <authorList>
            <person name="Kono N."/>
            <person name="Nakamura H."/>
            <person name="Ohtoshi R."/>
            <person name="Tomita M."/>
            <person name="Numata K."/>
            <person name="Arakawa K."/>
        </authorList>
    </citation>
    <scope>NUCLEOTIDE SEQUENCE [LARGE SCALE GENOMIC DNA]</scope>
</reference>
<dbReference type="Pfam" id="PF00078">
    <property type="entry name" value="RVT_1"/>
    <property type="match status" value="1"/>
</dbReference>
<feature type="region of interest" description="Disordered" evidence="1">
    <location>
        <begin position="23"/>
        <end position="53"/>
    </location>
</feature>
<sequence length="433" mass="49730">MKTNTGCIRRTCKAAIPPRSSERRLKLPDGVSSREVKRDEHTKKRRIRNGAPKRREHVDVQYVQAKEVYVRAAGEAKTACWKRFCSSLDGEILWDGIYRIIRKTRKKREDVLLQTDSGRVLGPGIDGFTSDICQAAIFRDLEFFLAMANKCLILEYFPWTWKVAAIKVIPKSDKDNYSRPNSYRPIGLLRVLDRIVERMLSGMEDALYDLIQDREWNPEKGTFKGSIQGYISGPTFWNLILNSLLQELGELGVYVQAFANDVFLMFSGQSISSIEEEANRTLACVHCWGVRNKLRFAPPKTDFMVLVKKLKYEEPVVQMNGKQISLVGEIHLLGLTIDKKLTFNPHLAKASKKAANIYKGLARTTKATWDLNLQVVRTTYITLRRARLTVDFLHSALILSRLFPLDIRVKEATWLYKNEARKRFRGHFCRPGA</sequence>
<feature type="compositionally biased region" description="Basic residues" evidence="1">
    <location>
        <begin position="43"/>
        <end position="53"/>
    </location>
</feature>
<evidence type="ECO:0000313" key="3">
    <source>
        <dbReference type="EMBL" id="GBP73195.1"/>
    </source>
</evidence>
<dbReference type="InterPro" id="IPR000477">
    <property type="entry name" value="RT_dom"/>
</dbReference>